<name>A0ABY6BIZ5_9GAMM</name>
<dbReference type="RefSeq" id="WP_261695549.1">
    <property type="nucleotide sequence ID" value="NZ_CP104694.1"/>
</dbReference>
<feature type="compositionally biased region" description="Low complexity" evidence="1">
    <location>
        <begin position="293"/>
        <end position="312"/>
    </location>
</feature>
<feature type="region of interest" description="Disordered" evidence="1">
    <location>
        <begin position="289"/>
        <end position="312"/>
    </location>
</feature>
<feature type="chain" id="PRO_5046604544" evidence="2">
    <location>
        <begin position="27"/>
        <end position="312"/>
    </location>
</feature>
<evidence type="ECO:0000313" key="4">
    <source>
        <dbReference type="Proteomes" id="UP001064632"/>
    </source>
</evidence>
<evidence type="ECO:0000313" key="3">
    <source>
        <dbReference type="EMBL" id="UXI68591.1"/>
    </source>
</evidence>
<dbReference type="PROSITE" id="PS51257">
    <property type="entry name" value="PROKAR_LIPOPROTEIN"/>
    <property type="match status" value="1"/>
</dbReference>
<evidence type="ECO:0000256" key="2">
    <source>
        <dbReference type="SAM" id="SignalP"/>
    </source>
</evidence>
<gene>
    <name evidence="3" type="ORF">N4264_02760</name>
</gene>
<feature type="signal peptide" evidence="2">
    <location>
        <begin position="1"/>
        <end position="26"/>
    </location>
</feature>
<keyword evidence="4" id="KW-1185">Reference proteome</keyword>
<evidence type="ECO:0000256" key="1">
    <source>
        <dbReference type="SAM" id="MobiDB-lite"/>
    </source>
</evidence>
<reference evidence="3" key="1">
    <citation type="submission" date="2022-09" db="EMBL/GenBank/DDBJ databases">
        <title>Tahibacter sp. nov., isolated from a fresh water.</title>
        <authorList>
            <person name="Baek J.H."/>
            <person name="Lee J.K."/>
            <person name="Kim J.M."/>
            <person name="Jeon C.O."/>
        </authorList>
    </citation>
    <scope>NUCLEOTIDE SEQUENCE</scope>
    <source>
        <strain evidence="3">W38</strain>
    </source>
</reference>
<dbReference type="Proteomes" id="UP001064632">
    <property type="component" value="Chromosome"/>
</dbReference>
<accession>A0ABY6BIZ5</accession>
<proteinExistence type="predicted"/>
<protein>
    <submittedName>
        <fullName evidence="3">Uncharacterized protein</fullName>
    </submittedName>
</protein>
<organism evidence="3 4">
    <name type="scientific">Tahibacter amnicola</name>
    <dbReference type="NCBI Taxonomy" id="2976241"/>
    <lineage>
        <taxon>Bacteria</taxon>
        <taxon>Pseudomonadati</taxon>
        <taxon>Pseudomonadota</taxon>
        <taxon>Gammaproteobacteria</taxon>
        <taxon>Lysobacterales</taxon>
        <taxon>Rhodanobacteraceae</taxon>
        <taxon>Tahibacter</taxon>
    </lineage>
</organism>
<sequence length="312" mass="33118">MSMKFARAALVAALGLAIIGCGKEDAAGTSPTAAVVAPATPDGVIVAAAKNLKAGNIDALIQSALPPEEYAKVKADWAKEMNETPASDEEKAKFAENMTKLTASDAEDKLWAELEPKLKEMDAQMAQQMPMMVAMGKGVIQSSIQQNQDLNDAQKQQASQFVDALGNWVQSAKFTDPELAKKSIKIVCDTARKINLKTLDEARALSYEQAMQKIGVGFLGLKDVLALYGFSIDKTLDSIKAETVSSDAATAKVKVSYTVFDTALTAESDLVKVGDRWYGKEMMDSLKKHKEGAAAPAAPAEGETAPAPASNG</sequence>
<dbReference type="EMBL" id="CP104694">
    <property type="protein sequence ID" value="UXI68591.1"/>
    <property type="molecule type" value="Genomic_DNA"/>
</dbReference>
<keyword evidence="2" id="KW-0732">Signal</keyword>